<organism evidence="11 12">
    <name type="scientific">Saitoella complicata (strain BCRC 22490 / CBS 7301 / JCM 7358 / NBRC 10748 / NRRL Y-17804)</name>
    <dbReference type="NCBI Taxonomy" id="698492"/>
    <lineage>
        <taxon>Eukaryota</taxon>
        <taxon>Fungi</taxon>
        <taxon>Dikarya</taxon>
        <taxon>Ascomycota</taxon>
        <taxon>Taphrinomycotina</taxon>
        <taxon>Taphrinomycotina incertae sedis</taxon>
        <taxon>Saitoella</taxon>
    </lineage>
</organism>
<dbReference type="Proteomes" id="UP000033140">
    <property type="component" value="Unassembled WGS sequence"/>
</dbReference>
<evidence type="ECO:0000256" key="9">
    <source>
        <dbReference type="ARBA" id="ARBA00032144"/>
    </source>
</evidence>
<dbReference type="PANTHER" id="PTHR12866:SF2">
    <property type="entry name" value="UBIQUITIN-LIKE-CONJUGATING ENZYME ATG3"/>
    <property type="match status" value="1"/>
</dbReference>
<dbReference type="GO" id="GO:0000045">
    <property type="term" value="P:autophagosome assembly"/>
    <property type="evidence" value="ECO:0007669"/>
    <property type="project" value="TreeGrafter"/>
</dbReference>
<evidence type="ECO:0000256" key="1">
    <source>
        <dbReference type="ARBA" id="ARBA00004496"/>
    </source>
</evidence>
<name>A0A0E9NEB9_SAICN</name>
<keyword evidence="8" id="KW-0072">Autophagy</keyword>
<dbReference type="STRING" id="698492.A0A0E9NEB9"/>
<comment type="similarity">
    <text evidence="2">Belongs to the ATG3 family.</text>
</comment>
<comment type="caution">
    <text evidence="11">The sequence shown here is derived from an EMBL/GenBank/DDBJ whole genome shotgun (WGS) entry which is preliminary data.</text>
</comment>
<evidence type="ECO:0000256" key="7">
    <source>
        <dbReference type="ARBA" id="ARBA00022927"/>
    </source>
</evidence>
<dbReference type="OMA" id="HCPTWSW"/>
<dbReference type="GO" id="GO:0015031">
    <property type="term" value="P:protein transport"/>
    <property type="evidence" value="ECO:0007669"/>
    <property type="project" value="UniProtKB-KW"/>
</dbReference>
<dbReference type="AlphaFoldDB" id="A0A0E9NEB9"/>
<keyword evidence="6" id="KW-0833">Ubl conjugation pathway</keyword>
<proteinExistence type="inferred from homology"/>
<evidence type="ECO:0000256" key="5">
    <source>
        <dbReference type="ARBA" id="ARBA00022490"/>
    </source>
</evidence>
<keyword evidence="12" id="KW-1185">Reference proteome</keyword>
<sequence>MSVIQGSIGFGFPDPARASAWALDIGRLTRTTLNFHFISGTPSLARVRFRHEPSTTTSTTTMITANIVTSRPIYRPHFKFTKLLLSIMYGLRSTLTSWREYLAPVATTSSFKSTGTLTPEEFVAAGDYLVYKFPTWSWSGASEGGKKDYLPEGKQFLVTKHVPCMKRPSALEAATADEFEIAAEEGEGEEGWLAPVSQAQNITSAAEEIPDMDDESAPVTTIEPIAAAKSGPLADDDLPDLDELALPDEDDDDAVATNTLSHRTYDLYITYDKYYRTPRLWLSGYSESGAPLPPSSVLDDVMGDYARKTVTVEKATFLGEGVGMPTVHPCRHAEVMKRVIERADVRVKEKAAKKEADGNEEGLRVDQYLVVFLKFMASVIPTIEHDQTMGF</sequence>
<dbReference type="EMBL" id="BACD03000012">
    <property type="protein sequence ID" value="GAO48041.1"/>
    <property type="molecule type" value="Genomic_DNA"/>
</dbReference>
<comment type="subcellular location">
    <subcellularLocation>
        <location evidence="1">Cytoplasm</location>
    </subcellularLocation>
</comment>
<reference evidence="11 12" key="2">
    <citation type="journal article" date="2014" name="J. Gen. Appl. Microbiol.">
        <title>The early diverging ascomycetous budding yeast Saitoella complicata has three histone deacetylases belonging to the Clr6, Hos2, and Rpd3 lineages.</title>
        <authorList>
            <person name="Nishida H."/>
            <person name="Matsumoto T."/>
            <person name="Kondo S."/>
            <person name="Hamamoto M."/>
            <person name="Yoshikawa H."/>
        </authorList>
    </citation>
    <scope>NUCLEOTIDE SEQUENCE [LARGE SCALE GENOMIC DNA]</scope>
    <source>
        <strain evidence="11 12">NRRL Y-17804</strain>
    </source>
</reference>
<dbReference type="GO" id="GO:0005829">
    <property type="term" value="C:cytosol"/>
    <property type="evidence" value="ECO:0007669"/>
    <property type="project" value="TreeGrafter"/>
</dbReference>
<gene>
    <name evidence="11" type="ORF">G7K_2229-t1</name>
</gene>
<evidence type="ECO:0000256" key="4">
    <source>
        <dbReference type="ARBA" id="ARBA00022448"/>
    </source>
</evidence>
<dbReference type="PANTHER" id="PTHR12866">
    <property type="entry name" value="UBIQUITIN-LIKE-CONJUGATING ENZYME ATG3"/>
    <property type="match status" value="1"/>
</dbReference>
<evidence type="ECO:0000313" key="11">
    <source>
        <dbReference type="EMBL" id="GAO48041.1"/>
    </source>
</evidence>
<evidence type="ECO:0000256" key="2">
    <source>
        <dbReference type="ARBA" id="ARBA00007683"/>
    </source>
</evidence>
<dbReference type="GO" id="GO:0061723">
    <property type="term" value="P:glycophagy"/>
    <property type="evidence" value="ECO:0007669"/>
    <property type="project" value="TreeGrafter"/>
</dbReference>
<keyword evidence="4" id="KW-0813">Transport</keyword>
<dbReference type="GO" id="GO:0000422">
    <property type="term" value="P:autophagy of mitochondrion"/>
    <property type="evidence" value="ECO:0007669"/>
    <property type="project" value="TreeGrafter"/>
</dbReference>
<evidence type="ECO:0000313" key="12">
    <source>
        <dbReference type="Proteomes" id="UP000033140"/>
    </source>
</evidence>
<protein>
    <recommendedName>
        <fullName evidence="3">Autophagy-related protein 3</fullName>
    </recommendedName>
    <alternativeName>
        <fullName evidence="9 10">Autophagy-related E2-like conjugation enzyme ATG3</fullName>
    </alternativeName>
</protein>
<evidence type="ECO:0000256" key="8">
    <source>
        <dbReference type="ARBA" id="ARBA00023006"/>
    </source>
</evidence>
<keyword evidence="7" id="KW-0653">Protein transport</keyword>
<reference evidence="11 12" key="3">
    <citation type="journal article" date="2015" name="Genome Announc.">
        <title>Draft Genome Sequence of the Archiascomycetous Yeast Saitoella complicata.</title>
        <authorList>
            <person name="Yamauchi K."/>
            <person name="Kondo S."/>
            <person name="Hamamoto M."/>
            <person name="Takahashi Y."/>
            <person name="Ogura Y."/>
            <person name="Hayashi T."/>
            <person name="Nishida H."/>
        </authorList>
    </citation>
    <scope>NUCLEOTIDE SEQUENCE [LARGE SCALE GENOMIC DNA]</scope>
    <source>
        <strain evidence="11 12">NRRL Y-17804</strain>
    </source>
</reference>
<accession>A0A0E9NEB9</accession>
<keyword evidence="5" id="KW-0963">Cytoplasm</keyword>
<dbReference type="InterPro" id="IPR007135">
    <property type="entry name" value="Atg3/Atg10"/>
</dbReference>
<dbReference type="GO" id="GO:0044804">
    <property type="term" value="P:nucleophagy"/>
    <property type="evidence" value="ECO:0007669"/>
    <property type="project" value="TreeGrafter"/>
</dbReference>
<dbReference type="GO" id="GO:0000407">
    <property type="term" value="C:phagophore assembly site"/>
    <property type="evidence" value="ECO:0007669"/>
    <property type="project" value="TreeGrafter"/>
</dbReference>
<evidence type="ECO:0000256" key="10">
    <source>
        <dbReference type="ARBA" id="ARBA00033139"/>
    </source>
</evidence>
<dbReference type="GO" id="GO:0019776">
    <property type="term" value="F:Atg8-family ligase activity"/>
    <property type="evidence" value="ECO:0007669"/>
    <property type="project" value="TreeGrafter"/>
</dbReference>
<evidence type="ECO:0000256" key="6">
    <source>
        <dbReference type="ARBA" id="ARBA00022786"/>
    </source>
</evidence>
<evidence type="ECO:0000256" key="3">
    <source>
        <dbReference type="ARBA" id="ARBA00018067"/>
    </source>
</evidence>
<dbReference type="Pfam" id="PF03987">
    <property type="entry name" value="Autophagy_act_C"/>
    <property type="match status" value="1"/>
</dbReference>
<reference evidence="11 12" key="1">
    <citation type="journal article" date="2011" name="J. Gen. Appl. Microbiol.">
        <title>Draft genome sequencing of the enigmatic yeast Saitoella complicata.</title>
        <authorList>
            <person name="Nishida H."/>
            <person name="Hamamoto M."/>
            <person name="Sugiyama J."/>
        </authorList>
    </citation>
    <scope>NUCLEOTIDE SEQUENCE [LARGE SCALE GENOMIC DNA]</scope>
    <source>
        <strain evidence="11 12">NRRL Y-17804</strain>
    </source>
</reference>